<dbReference type="InterPro" id="IPR007492">
    <property type="entry name" value="LytTR_DNA-bd_dom"/>
</dbReference>
<accession>A0A519BLW2</accession>
<dbReference type="PANTHER" id="PTHR37299:SF1">
    <property type="entry name" value="STAGE 0 SPORULATION PROTEIN A HOMOLOG"/>
    <property type="match status" value="1"/>
</dbReference>
<dbReference type="SMART" id="SM00850">
    <property type="entry name" value="LytTR"/>
    <property type="match status" value="1"/>
</dbReference>
<dbReference type="GO" id="GO:0003677">
    <property type="term" value="F:DNA binding"/>
    <property type="evidence" value="ECO:0007669"/>
    <property type="project" value="InterPro"/>
</dbReference>
<dbReference type="PROSITE" id="PS50930">
    <property type="entry name" value="HTH_LYTTR"/>
    <property type="match status" value="1"/>
</dbReference>
<dbReference type="AlphaFoldDB" id="A0A519BLW2"/>
<name>A0A519BLW2_9DELT</name>
<dbReference type="InterPro" id="IPR046947">
    <property type="entry name" value="LytR-like"/>
</dbReference>
<dbReference type="Pfam" id="PF04397">
    <property type="entry name" value="LytTR"/>
    <property type="match status" value="1"/>
</dbReference>
<proteinExistence type="predicted"/>
<dbReference type="PANTHER" id="PTHR37299">
    <property type="entry name" value="TRANSCRIPTIONAL REGULATOR-RELATED"/>
    <property type="match status" value="1"/>
</dbReference>
<gene>
    <name evidence="2" type="ORF">EVG15_07255</name>
</gene>
<evidence type="ECO:0000259" key="1">
    <source>
        <dbReference type="PROSITE" id="PS50930"/>
    </source>
</evidence>
<organism evidence="2 3">
    <name type="scientific">Candidatus Acididesulfobacter diazotrophicus</name>
    <dbReference type="NCBI Taxonomy" id="2597226"/>
    <lineage>
        <taxon>Bacteria</taxon>
        <taxon>Deltaproteobacteria</taxon>
        <taxon>Candidatus Acidulodesulfobacterales</taxon>
        <taxon>Candidatus Acididesulfobacter</taxon>
    </lineage>
</organism>
<protein>
    <submittedName>
        <fullName evidence="2">LytTR family transcriptional regulator</fullName>
    </submittedName>
</protein>
<reference evidence="2 3" key="1">
    <citation type="journal article" date="2019" name="ISME J.">
        <title>Insights into ecological role of a new deltaproteobacterial order Candidatus Acidulodesulfobacterales by metagenomics and metatranscriptomics.</title>
        <authorList>
            <person name="Tan S."/>
            <person name="Liu J."/>
            <person name="Fang Y."/>
            <person name="Hedlund B.P."/>
            <person name="Lian Z.H."/>
            <person name="Huang L.Y."/>
            <person name="Li J.T."/>
            <person name="Huang L.N."/>
            <person name="Li W.J."/>
            <person name="Jiang H.C."/>
            <person name="Dong H.L."/>
            <person name="Shu W.S."/>
        </authorList>
    </citation>
    <scope>NUCLEOTIDE SEQUENCE [LARGE SCALE GENOMIC DNA]</scope>
    <source>
        <strain evidence="2">AP1</strain>
    </source>
</reference>
<evidence type="ECO:0000313" key="3">
    <source>
        <dbReference type="Proteomes" id="UP000319296"/>
    </source>
</evidence>
<dbReference type="GO" id="GO:0000156">
    <property type="term" value="F:phosphorelay response regulator activity"/>
    <property type="evidence" value="ECO:0007669"/>
    <property type="project" value="InterPro"/>
</dbReference>
<evidence type="ECO:0000313" key="2">
    <source>
        <dbReference type="EMBL" id="RZD18243.1"/>
    </source>
</evidence>
<feature type="domain" description="HTH LytTR-type" evidence="1">
    <location>
        <begin position="127"/>
        <end position="233"/>
    </location>
</feature>
<sequence>METISSFSNIGLVLLSSDLKVVGMNDFARNILGPAMQGLDKNVFQYHSRKSQLKIKGVLDESQMHQSDISTTMVIDVLSKVLMINVCKVIQGKPSSEPIYVMSFLDVTNQVGAKTSPQSGLMELKKLPVLSKGSFQFLDIGSIYFIQSDGNYCKIFTETRWFHLHFTLKNILKRYVGNKFFLVHKCFIVNTDHIERIEQDFHGHMKIVFDKSTVPLVPVSRRKMHALKNILSIA</sequence>
<dbReference type="Proteomes" id="UP000319296">
    <property type="component" value="Unassembled WGS sequence"/>
</dbReference>
<comment type="caution">
    <text evidence="2">The sequence shown here is derived from an EMBL/GenBank/DDBJ whole genome shotgun (WGS) entry which is preliminary data.</text>
</comment>
<dbReference type="EMBL" id="SGBB01000012">
    <property type="protein sequence ID" value="RZD18243.1"/>
    <property type="molecule type" value="Genomic_DNA"/>
</dbReference>
<dbReference type="Gene3D" id="2.40.50.1020">
    <property type="entry name" value="LytTr DNA-binding domain"/>
    <property type="match status" value="1"/>
</dbReference>